<dbReference type="SMART" id="SM00343">
    <property type="entry name" value="ZnF_C2HC"/>
    <property type="match status" value="2"/>
</dbReference>
<feature type="transmembrane region" description="Helical" evidence="10">
    <location>
        <begin position="426"/>
        <end position="446"/>
    </location>
</feature>
<comment type="similarity">
    <text evidence="2">Belongs to the glutamate-gated ion channel (TC 1.A.10.1) family.</text>
</comment>
<keyword evidence="9" id="KW-0863">Zinc-finger</keyword>
<keyword evidence="11" id="KW-0732">Signal</keyword>
<dbReference type="GO" id="GO:0050906">
    <property type="term" value="P:detection of stimulus involved in sensory perception"/>
    <property type="evidence" value="ECO:0007669"/>
    <property type="project" value="UniProtKB-ARBA"/>
</dbReference>
<dbReference type="PANTHER" id="PTHR42643">
    <property type="entry name" value="IONOTROPIC RECEPTOR 20A-RELATED"/>
    <property type="match status" value="1"/>
</dbReference>
<dbReference type="GO" id="GO:0005886">
    <property type="term" value="C:plasma membrane"/>
    <property type="evidence" value="ECO:0007669"/>
    <property type="project" value="UniProtKB-SubCell"/>
</dbReference>
<keyword evidence="8" id="KW-0325">Glycoprotein</keyword>
<keyword evidence="9" id="KW-0479">Metal-binding</keyword>
<dbReference type="Gene3D" id="1.10.287.70">
    <property type="match status" value="2"/>
</dbReference>
<dbReference type="SUPFAM" id="SSF57756">
    <property type="entry name" value="Retrovirus zinc finger-like domains"/>
    <property type="match status" value="1"/>
</dbReference>
<evidence type="ECO:0000256" key="2">
    <source>
        <dbReference type="ARBA" id="ARBA00008685"/>
    </source>
</evidence>
<evidence type="ECO:0000256" key="10">
    <source>
        <dbReference type="SAM" id="Phobius"/>
    </source>
</evidence>
<evidence type="ECO:0000256" key="11">
    <source>
        <dbReference type="SAM" id="SignalP"/>
    </source>
</evidence>
<protein>
    <recommendedName>
        <fullName evidence="12">CCHC-type domain-containing protein</fullName>
    </recommendedName>
</protein>
<dbReference type="Proteomes" id="UP001152798">
    <property type="component" value="Chromosome 6"/>
</dbReference>
<dbReference type="InterPro" id="IPR001320">
    <property type="entry name" value="Iontro_rcpt_C"/>
</dbReference>
<keyword evidence="3" id="KW-1003">Cell membrane</keyword>
<keyword evidence="14" id="KW-1185">Reference proteome</keyword>
<dbReference type="InterPro" id="IPR036875">
    <property type="entry name" value="Znf_CCHC_sf"/>
</dbReference>
<gene>
    <name evidence="13" type="ORF">NEZAVI_LOCUS14515</name>
</gene>
<dbReference type="Pfam" id="PF00060">
    <property type="entry name" value="Lig_chan"/>
    <property type="match status" value="2"/>
</dbReference>
<dbReference type="SUPFAM" id="SSF53850">
    <property type="entry name" value="Periplasmic binding protein-like II"/>
    <property type="match status" value="2"/>
</dbReference>
<dbReference type="Gene3D" id="4.10.60.10">
    <property type="entry name" value="Zinc finger, CCHC-type"/>
    <property type="match status" value="1"/>
</dbReference>
<feature type="transmembrane region" description="Helical" evidence="10">
    <location>
        <begin position="963"/>
        <end position="982"/>
    </location>
</feature>
<evidence type="ECO:0000313" key="13">
    <source>
        <dbReference type="EMBL" id="CAH1406620.1"/>
    </source>
</evidence>
<dbReference type="GO" id="GO:0003676">
    <property type="term" value="F:nucleic acid binding"/>
    <property type="evidence" value="ECO:0007669"/>
    <property type="project" value="InterPro"/>
</dbReference>
<name>A0A9P0HPK8_NEZVI</name>
<evidence type="ECO:0000313" key="14">
    <source>
        <dbReference type="Proteomes" id="UP001152798"/>
    </source>
</evidence>
<comment type="subcellular location">
    <subcellularLocation>
        <location evidence="1">Cell membrane</location>
        <topology evidence="1">Multi-pass membrane protein</topology>
    </subcellularLocation>
</comment>
<dbReference type="PROSITE" id="PS50158">
    <property type="entry name" value="ZF_CCHC"/>
    <property type="match status" value="1"/>
</dbReference>
<keyword evidence="6 10" id="KW-0472">Membrane</keyword>
<proteinExistence type="inferred from homology"/>
<evidence type="ECO:0000256" key="7">
    <source>
        <dbReference type="ARBA" id="ARBA00023170"/>
    </source>
</evidence>
<evidence type="ECO:0000259" key="12">
    <source>
        <dbReference type="PROSITE" id="PS50158"/>
    </source>
</evidence>
<accession>A0A9P0HPK8</accession>
<feature type="chain" id="PRO_5040421798" description="CCHC-type domain-containing protein" evidence="11">
    <location>
        <begin position="34"/>
        <end position="1551"/>
    </location>
</feature>
<dbReference type="EMBL" id="OV725082">
    <property type="protein sequence ID" value="CAH1406620.1"/>
    <property type="molecule type" value="Genomic_DNA"/>
</dbReference>
<dbReference type="GO" id="GO:0015276">
    <property type="term" value="F:ligand-gated monoatomic ion channel activity"/>
    <property type="evidence" value="ECO:0007669"/>
    <property type="project" value="InterPro"/>
</dbReference>
<reference evidence="13" key="1">
    <citation type="submission" date="2022-01" db="EMBL/GenBank/DDBJ databases">
        <authorList>
            <person name="King R."/>
        </authorList>
    </citation>
    <scope>NUCLEOTIDE SEQUENCE</scope>
</reference>
<evidence type="ECO:0000256" key="6">
    <source>
        <dbReference type="ARBA" id="ARBA00023136"/>
    </source>
</evidence>
<keyword evidence="5 10" id="KW-1133">Transmembrane helix</keyword>
<sequence>MYSQSAFAGTKSVVLRLMPSSVALLLLAGTISGEELSSCLQAIAQQYLRSRCLSFHFPFNFTDPSLNYVPSLVQSPLLKNMHEDWAVNLPAISSESIKYPFIPPGPSCYLNCAQIIILEDDVPYVEQIDQIVYTFYTQTYQDGGGNKSRIVVTVSAESNQVEVYLLLKHMFIKGDIDVIFVGKMDGFINVLTLFPYGKDKESCPEDNTEVETLDRWVDGRFEKHTDLFPDKVPRKFNDCTINIGTMDDPPYFITDGQGNGVGGIEYQIAEVIGRHLGLRNRYMFFSKNDSVLWSETERPHGMRTELRKGQVWMIISGHSNFIFSFSCLTVPHAYLMNRISWFFSNPNQVPNWKLISLAFDRNSWILVLVAALAFSLILFARARFLRKQHPFQRLSTSMMVILGLMLANPSNINLKGILFRIAFATWFFYTIHINLAYSAGLTSLLITGKLEPRVTSFEGILQRNIKTAMTMNVVLQISGVEEPLIKQVLSNRILVEDVSEVFSQSGTLAILEREPNFLYKIKKYNLSFYRSELNLGFVYLGLKMRKNNFLVDRIAELSSRVLENGSVNKFVQDYWSVPNNFRRSRLPIGYSPARLRDEFIKDVILHDQQPAGISVVTARPMSAPVALLLAATIRGDELSTCLQAIAKQYLSSRCLSFNFPLNFTEPSLIDVPSLVRSPLLKSFHEDWAVNLPSMSKATLMYPIFPPGPTCYLNCAHIIILEDDKPYIEQIDQIIYNEYSQYYEDGGGDKTRMVVTVSAETNQVDVYRLLKHMFIKGDIDVIFVGKMDGFINVFTLFQYGKDKKSCPEDNTEVETLDRWVEGRFERSMDLFPDKVPRAFNNCTINVGTMHDPPHFIMNDKGISGIEYQIVEMIGRHLGLRNRYKFFERNDSVMLTDKEGPHGIRTELRKGRIWIMVSGHSNYIYTFFCYTVPHSYITNQISWFFSNPNEIPNWKLIFLAFDLRSWVLVLVTTLVFPLILTALARLQKKRHRFRRLSTSMLASLGLLLANPSNINLKGPVFRIAFATFFFYTIHINLAYSAGLTSLLITGKLEPRITSFEQILQRNIKTVTTMNVVLQTLDVEEPLIKKVLSDPILVQVVSDVFFNHKIGSYSLLEREPTILYLIKKYNISFYKSNLNLGFVYLGLKMRRNHFLIGRIAEMSSRVLENGFVKKFVQDYWSVFKSSRRSESKSFTLRDLTGPFLKSTLAPLGRAGLEVLERGPYIPFSEGALVQVLGGAFSKEQETRGFSKKVLYLSLVPDLPKGPMVLKRNKLWATEGHEELEDLGKETPIEPPSSVYIAQTDLSREKYPTVQELKQGIKKSFTPAKEGIKIRGLVETTRGVIIRTQTKEEATRLAQSERIKELGAKVNLENKRLPRIIIYDVPSDLEQEKIVELFWTINAKKLDPNKQHFSLVFKTGPRGRDTVHWVAEVSPAVRNEILAEGRVFLDWSSCNVRDWVAVTRCNKCQGFSHIEKFCPATVVNCGYCSERGHVSGDCPKQKTGGPPKCINCNHARILPREVRSGFPRGYQLTAETSGISEQAFLQADSVGMKHR</sequence>
<keyword evidence="9" id="KW-0862">Zinc</keyword>
<dbReference type="InterPro" id="IPR001878">
    <property type="entry name" value="Znf_CCHC"/>
</dbReference>
<keyword evidence="7" id="KW-0675">Receptor</keyword>
<organism evidence="13 14">
    <name type="scientific">Nezara viridula</name>
    <name type="common">Southern green stink bug</name>
    <name type="synonym">Cimex viridulus</name>
    <dbReference type="NCBI Taxonomy" id="85310"/>
    <lineage>
        <taxon>Eukaryota</taxon>
        <taxon>Metazoa</taxon>
        <taxon>Ecdysozoa</taxon>
        <taxon>Arthropoda</taxon>
        <taxon>Hexapoda</taxon>
        <taxon>Insecta</taxon>
        <taxon>Pterygota</taxon>
        <taxon>Neoptera</taxon>
        <taxon>Paraneoptera</taxon>
        <taxon>Hemiptera</taxon>
        <taxon>Heteroptera</taxon>
        <taxon>Panheteroptera</taxon>
        <taxon>Pentatomomorpha</taxon>
        <taxon>Pentatomoidea</taxon>
        <taxon>Pentatomidae</taxon>
        <taxon>Pentatominae</taxon>
        <taxon>Nezara</taxon>
    </lineage>
</organism>
<dbReference type="OrthoDB" id="6626910at2759"/>
<evidence type="ECO:0000256" key="1">
    <source>
        <dbReference type="ARBA" id="ARBA00004651"/>
    </source>
</evidence>
<dbReference type="PANTHER" id="PTHR42643:SF24">
    <property type="entry name" value="IONOTROPIC RECEPTOR 60A"/>
    <property type="match status" value="1"/>
</dbReference>
<feature type="signal peptide" evidence="11">
    <location>
        <begin position="1"/>
        <end position="33"/>
    </location>
</feature>
<evidence type="ECO:0000256" key="4">
    <source>
        <dbReference type="ARBA" id="ARBA00022692"/>
    </source>
</evidence>
<evidence type="ECO:0000256" key="5">
    <source>
        <dbReference type="ARBA" id="ARBA00022989"/>
    </source>
</evidence>
<feature type="transmembrane region" description="Helical" evidence="10">
    <location>
        <begin position="363"/>
        <end position="382"/>
    </location>
</feature>
<dbReference type="GO" id="GO:0008270">
    <property type="term" value="F:zinc ion binding"/>
    <property type="evidence" value="ECO:0007669"/>
    <property type="project" value="UniProtKB-KW"/>
</dbReference>
<keyword evidence="4 10" id="KW-0812">Transmembrane</keyword>
<evidence type="ECO:0000256" key="9">
    <source>
        <dbReference type="PROSITE-ProRule" id="PRU00047"/>
    </source>
</evidence>
<feature type="transmembrane region" description="Helical" evidence="10">
    <location>
        <begin position="1018"/>
        <end position="1046"/>
    </location>
</feature>
<feature type="domain" description="CCHC-type" evidence="12">
    <location>
        <begin position="1481"/>
        <end position="1496"/>
    </location>
</feature>
<evidence type="ECO:0000256" key="8">
    <source>
        <dbReference type="ARBA" id="ARBA00023180"/>
    </source>
</evidence>
<dbReference type="InterPro" id="IPR052192">
    <property type="entry name" value="Insect_Ionotropic_Sensory_Rcpt"/>
</dbReference>
<evidence type="ECO:0000256" key="3">
    <source>
        <dbReference type="ARBA" id="ARBA00022475"/>
    </source>
</evidence>